<sequence>MSSRPRPVLLGYIRADVLRSASHVERVEAQLFDFADREKFSLGTVYVERGLTAPAFHSLMTELSRDAAWGVVIPDMLHLTDAVRQVLRGHDVGVQTRIVVVQHGQRVVERLEIRVHDPAELADPRAGPHEGIDQHRVCRPRDSGHLYERVRGERLAWRRPPTRIPAPPATMTTPMVAG</sequence>
<comment type="caution">
    <text evidence="1">The sequence shown here is derived from an EMBL/GenBank/DDBJ whole genome shotgun (WGS) entry which is preliminary data.</text>
</comment>
<dbReference type="Proteomes" id="UP001501771">
    <property type="component" value="Unassembled WGS sequence"/>
</dbReference>
<keyword evidence="2" id="KW-1185">Reference proteome</keyword>
<name>A0ABP5LC09_9ACTN</name>
<evidence type="ECO:0008006" key="3">
    <source>
        <dbReference type="Google" id="ProtNLM"/>
    </source>
</evidence>
<protein>
    <recommendedName>
        <fullName evidence="3">Resolvase/invertase-type recombinase catalytic domain-containing protein</fullName>
    </recommendedName>
</protein>
<accession>A0ABP5LC09</accession>
<dbReference type="EMBL" id="BAAAQR010000004">
    <property type="protein sequence ID" value="GAA2144001.1"/>
    <property type="molecule type" value="Genomic_DNA"/>
</dbReference>
<evidence type="ECO:0000313" key="2">
    <source>
        <dbReference type="Proteomes" id="UP001501771"/>
    </source>
</evidence>
<organism evidence="1 2">
    <name type="scientific">Nocardioides koreensis</name>
    <dbReference type="NCBI Taxonomy" id="433651"/>
    <lineage>
        <taxon>Bacteria</taxon>
        <taxon>Bacillati</taxon>
        <taxon>Actinomycetota</taxon>
        <taxon>Actinomycetes</taxon>
        <taxon>Propionibacteriales</taxon>
        <taxon>Nocardioidaceae</taxon>
        <taxon>Nocardioides</taxon>
    </lineage>
</organism>
<proteinExistence type="predicted"/>
<reference evidence="2" key="1">
    <citation type="journal article" date="2019" name="Int. J. Syst. Evol. Microbiol.">
        <title>The Global Catalogue of Microorganisms (GCM) 10K type strain sequencing project: providing services to taxonomists for standard genome sequencing and annotation.</title>
        <authorList>
            <consortium name="The Broad Institute Genomics Platform"/>
            <consortium name="The Broad Institute Genome Sequencing Center for Infectious Disease"/>
            <person name="Wu L."/>
            <person name="Ma J."/>
        </authorList>
    </citation>
    <scope>NUCLEOTIDE SEQUENCE [LARGE SCALE GENOMIC DNA]</scope>
    <source>
        <strain evidence="2">JCM 16022</strain>
    </source>
</reference>
<evidence type="ECO:0000313" key="1">
    <source>
        <dbReference type="EMBL" id="GAA2144001.1"/>
    </source>
</evidence>
<gene>
    <name evidence="1" type="ORF">GCM10009844_17040</name>
</gene>